<dbReference type="AlphaFoldDB" id="A0A560D9P8"/>
<dbReference type="Pfam" id="PF13458">
    <property type="entry name" value="Peripla_BP_6"/>
    <property type="match status" value="1"/>
</dbReference>
<evidence type="ECO:0000256" key="1">
    <source>
        <dbReference type="ARBA" id="ARBA00010062"/>
    </source>
</evidence>
<gene>
    <name evidence="5" type="ORF">FBZ96_109229</name>
</gene>
<dbReference type="STRING" id="1803665.GCA_001641335_07467"/>
<dbReference type="EMBL" id="VITK01000009">
    <property type="protein sequence ID" value="TWA93778.1"/>
    <property type="molecule type" value="Genomic_DNA"/>
</dbReference>
<evidence type="ECO:0000256" key="2">
    <source>
        <dbReference type="ARBA" id="ARBA00022729"/>
    </source>
</evidence>
<reference evidence="5 6" key="1">
    <citation type="submission" date="2019-06" db="EMBL/GenBank/DDBJ databases">
        <title>Genomic Encyclopedia of Type Strains, Phase IV (KMG-V): Genome sequencing to study the core and pangenomes of soil and plant-associated prokaryotes.</title>
        <authorList>
            <person name="Whitman W."/>
        </authorList>
    </citation>
    <scope>NUCLEOTIDE SEQUENCE [LARGE SCALE GENOMIC DNA]</scope>
    <source>
        <strain evidence="5 6">BR 510</strain>
    </source>
</reference>
<comment type="similarity">
    <text evidence="1">Belongs to the leucine-binding protein family.</text>
</comment>
<dbReference type="OrthoDB" id="9770729at2"/>
<dbReference type="Proteomes" id="UP000319949">
    <property type="component" value="Unassembled WGS sequence"/>
</dbReference>
<sequence length="403" mass="44062">MRFARALDALCAISFLSITVPSHAAELRGVTATATEIRIGQTMPYSGPVSAFGALGKGEVGYFKMLNEKGGINGRKVNLISLDDSYAPPKSVEQTRRLVESDEVALIFSSIGTAHNTAIAKYLQSKNVPQLFIGSGASKFADITQYPQATMGVQAPFRYEARLYARYALAKNPNAKFAVISQNDDYGRDYLAGLKDVLGEKYDSVVTNATYEIQDPTIDSQIVKLKASGADVFVIAATPKFAAQAIRKSFEIGWRPMTFLSNVAVWISTVMEPAGLEAGTGILSTAYVKDPDDPAWKDDAGVKGWREFMTKYVPEADQHDTNYVNAYNSAMALEAVLKACGDDLSTENILKQAFAIRDLELPMLLPGIRVNTGTTDHVPVDQMQFMRFNGKSWERFGELQTGN</sequence>
<evidence type="ECO:0000256" key="3">
    <source>
        <dbReference type="SAM" id="SignalP"/>
    </source>
</evidence>
<evidence type="ECO:0000313" key="6">
    <source>
        <dbReference type="Proteomes" id="UP000319949"/>
    </source>
</evidence>
<proteinExistence type="inferred from homology"/>
<keyword evidence="6" id="KW-1185">Reference proteome</keyword>
<evidence type="ECO:0000313" key="5">
    <source>
        <dbReference type="EMBL" id="TWA93778.1"/>
    </source>
</evidence>
<dbReference type="SUPFAM" id="SSF53822">
    <property type="entry name" value="Periplasmic binding protein-like I"/>
    <property type="match status" value="1"/>
</dbReference>
<dbReference type="InterPro" id="IPR028082">
    <property type="entry name" value="Peripla_BP_I"/>
</dbReference>
<dbReference type="InterPro" id="IPR028081">
    <property type="entry name" value="Leu-bd"/>
</dbReference>
<organism evidence="5 6">
    <name type="scientific">Bradyrhizobium stylosanthis</name>
    <dbReference type="NCBI Taxonomy" id="1803665"/>
    <lineage>
        <taxon>Bacteria</taxon>
        <taxon>Pseudomonadati</taxon>
        <taxon>Pseudomonadota</taxon>
        <taxon>Alphaproteobacteria</taxon>
        <taxon>Hyphomicrobiales</taxon>
        <taxon>Nitrobacteraceae</taxon>
        <taxon>Bradyrhizobium</taxon>
    </lineage>
</organism>
<dbReference type="RefSeq" id="WP_145668487.1">
    <property type="nucleotide sequence ID" value="NZ_VITK01000009.1"/>
</dbReference>
<dbReference type="CDD" id="cd06343">
    <property type="entry name" value="PBP1_ABC_ligand_binding-like"/>
    <property type="match status" value="1"/>
</dbReference>
<feature type="chain" id="PRO_5022086391" evidence="3">
    <location>
        <begin position="25"/>
        <end position="403"/>
    </location>
</feature>
<dbReference type="Gene3D" id="3.40.50.2300">
    <property type="match status" value="2"/>
</dbReference>
<comment type="caution">
    <text evidence="5">The sequence shown here is derived from an EMBL/GenBank/DDBJ whole genome shotgun (WGS) entry which is preliminary data.</text>
</comment>
<protein>
    <submittedName>
        <fullName evidence="5">ABC-type branched-subunit amino acid transport system substrate-binding protein</fullName>
    </submittedName>
</protein>
<name>A0A560D9P8_9BRAD</name>
<feature type="domain" description="Leucine-binding protein" evidence="4">
    <location>
        <begin position="36"/>
        <end position="389"/>
    </location>
</feature>
<accession>A0A560D9P8</accession>
<dbReference type="PANTHER" id="PTHR47235">
    <property type="entry name" value="BLR6548 PROTEIN"/>
    <property type="match status" value="1"/>
</dbReference>
<dbReference type="PANTHER" id="PTHR47235:SF1">
    <property type="entry name" value="BLR6548 PROTEIN"/>
    <property type="match status" value="1"/>
</dbReference>
<keyword evidence="2 3" id="KW-0732">Signal</keyword>
<evidence type="ECO:0000259" key="4">
    <source>
        <dbReference type="Pfam" id="PF13458"/>
    </source>
</evidence>
<feature type="signal peptide" evidence="3">
    <location>
        <begin position="1"/>
        <end position="24"/>
    </location>
</feature>